<gene>
    <name evidence="6" type="primary">SCGB1D1</name>
</gene>
<dbReference type="eggNOG" id="ENOG502SXZG">
    <property type="taxonomic scope" value="Eukaryota"/>
</dbReference>
<dbReference type="Proteomes" id="UP000001073">
    <property type="component" value="Chromosome 4"/>
</dbReference>
<feature type="signal peptide" evidence="5">
    <location>
        <begin position="1"/>
        <end position="21"/>
    </location>
</feature>
<reference evidence="6" key="2">
    <citation type="submission" date="2025-08" db="UniProtKB">
        <authorList>
            <consortium name="Ensembl"/>
        </authorList>
    </citation>
    <scope>IDENTIFICATION</scope>
</reference>
<dbReference type="FunCoup" id="G1QTC4">
    <property type="interactions" value="173"/>
</dbReference>
<reference evidence="6" key="3">
    <citation type="submission" date="2025-09" db="UniProtKB">
        <authorList>
            <consortium name="Ensembl"/>
        </authorList>
    </citation>
    <scope>IDENTIFICATION</scope>
</reference>
<dbReference type="InterPro" id="IPR016126">
    <property type="entry name" value="Secretoglobin"/>
</dbReference>
<name>G1QTC4_NOMLE</name>
<evidence type="ECO:0000256" key="5">
    <source>
        <dbReference type="SAM" id="SignalP"/>
    </source>
</evidence>
<keyword evidence="3 5" id="KW-0732">Signal</keyword>
<reference evidence="6 7" key="1">
    <citation type="submission" date="2012-10" db="EMBL/GenBank/DDBJ databases">
        <authorList>
            <consortium name="Gibbon Genome Sequencing Consortium"/>
        </authorList>
    </citation>
    <scope>NUCLEOTIDE SEQUENCE [LARGE SCALE GENOMIC DNA]</scope>
</reference>
<dbReference type="OMA" id="DMMAYEK"/>
<dbReference type="SUPFAM" id="SSF48201">
    <property type="entry name" value="Uteroglobin-like"/>
    <property type="match status" value="1"/>
</dbReference>
<evidence type="ECO:0000256" key="3">
    <source>
        <dbReference type="ARBA" id="ARBA00022729"/>
    </source>
</evidence>
<comment type="subcellular location">
    <subcellularLocation>
        <location evidence="1">Secreted</location>
    </subcellularLocation>
</comment>
<accession>G1QTC4</accession>
<protein>
    <submittedName>
        <fullName evidence="6">Secretoglobin family 1D member 1</fullName>
    </submittedName>
</protein>
<comment type="similarity">
    <text evidence="4">Belongs to the secretoglobin family. Lipophilin subfamily.</text>
</comment>
<evidence type="ECO:0000313" key="6">
    <source>
        <dbReference type="Ensembl" id="ENSNLEP00000004192.2"/>
    </source>
</evidence>
<evidence type="ECO:0000256" key="2">
    <source>
        <dbReference type="ARBA" id="ARBA00022525"/>
    </source>
</evidence>
<dbReference type="EMBL" id="ADFV01079112">
    <property type="status" value="NOT_ANNOTATED_CDS"/>
    <property type="molecule type" value="Genomic_DNA"/>
</dbReference>
<sequence length="87" mass="9556">MRLSVCLLLLTLALCGYRANAVVCQSYWILKSTGFLLAGKTCVQVPTCTSGSCAAKMKLKKCVDMMAYEKRVLITETLGKIAEKCDR</sequence>
<organism evidence="6 7">
    <name type="scientific">Nomascus leucogenys</name>
    <name type="common">Northern white-cheeked gibbon</name>
    <name type="synonym">Hylobates leucogenys</name>
    <dbReference type="NCBI Taxonomy" id="61853"/>
    <lineage>
        <taxon>Eukaryota</taxon>
        <taxon>Metazoa</taxon>
        <taxon>Chordata</taxon>
        <taxon>Craniata</taxon>
        <taxon>Vertebrata</taxon>
        <taxon>Euteleostomi</taxon>
        <taxon>Mammalia</taxon>
        <taxon>Eutheria</taxon>
        <taxon>Euarchontoglires</taxon>
        <taxon>Primates</taxon>
        <taxon>Haplorrhini</taxon>
        <taxon>Catarrhini</taxon>
        <taxon>Hylobatidae</taxon>
        <taxon>Nomascus</taxon>
    </lineage>
</organism>
<keyword evidence="7" id="KW-1185">Reference proteome</keyword>
<feature type="chain" id="PRO_5014197967" evidence="5">
    <location>
        <begin position="22"/>
        <end position="87"/>
    </location>
</feature>
<evidence type="ECO:0000256" key="1">
    <source>
        <dbReference type="ARBA" id="ARBA00004613"/>
    </source>
</evidence>
<dbReference type="Pfam" id="PF01099">
    <property type="entry name" value="Uteroglobin"/>
    <property type="match status" value="1"/>
</dbReference>
<dbReference type="Ensembl" id="ENSNLET00000004410.2">
    <property type="protein sequence ID" value="ENSNLEP00000004192.2"/>
    <property type="gene ID" value="ENSNLEG00000003463.2"/>
</dbReference>
<keyword evidence="2" id="KW-0964">Secreted</keyword>
<dbReference type="InParanoid" id="G1QTC4"/>
<evidence type="ECO:0000256" key="4">
    <source>
        <dbReference type="ARBA" id="ARBA00038364"/>
    </source>
</evidence>
<evidence type="ECO:0000313" key="7">
    <source>
        <dbReference type="Proteomes" id="UP000001073"/>
    </source>
</evidence>
<proteinExistence type="inferred from homology"/>
<dbReference type="PANTHER" id="PTHR11332:SF5">
    <property type="entry name" value="SECRETOGLOBIN FAMILY 1D MEMBER 1"/>
    <property type="match status" value="1"/>
</dbReference>
<dbReference type="GO" id="GO:0005615">
    <property type="term" value="C:extracellular space"/>
    <property type="evidence" value="ECO:0007669"/>
    <property type="project" value="TreeGrafter"/>
</dbReference>
<dbReference type="InterPro" id="IPR035960">
    <property type="entry name" value="Secretoglobin_sf"/>
</dbReference>
<dbReference type="AlphaFoldDB" id="G1QTC4"/>
<dbReference type="STRING" id="61853.ENSNLEP00000004192"/>
<dbReference type="PANTHER" id="PTHR11332">
    <property type="entry name" value="SECRETOGLOBIN FAMILY 1D"/>
    <property type="match status" value="1"/>
</dbReference>
<dbReference type="HOGENOM" id="CLU_166234_0_0_1"/>